<proteinExistence type="predicted"/>
<sequence length="139" mass="15902">MERGITCKKGRVEGRVGGIEKEEVMDTCKDLFLFMHMPPSYLLEYEASRRSKIQEEENDEEERRSNGEEEPLGAHLPPPPPPHGLSRDGGEAVRVAEPLVQGRVREQPQLRRRVPERALRRGPLPRLSPEVLLYSQLLN</sequence>
<gene>
    <name evidence="2" type="ORF">CK203_028133</name>
</gene>
<feature type="compositionally biased region" description="Basic and acidic residues" evidence="1">
    <location>
        <begin position="48"/>
        <end position="67"/>
    </location>
</feature>
<name>A0A438IAT5_VITVI</name>
<evidence type="ECO:0000313" key="2">
    <source>
        <dbReference type="EMBL" id="RVW93826.1"/>
    </source>
</evidence>
<accession>A0A438IAT5</accession>
<dbReference type="EMBL" id="QGNW01000126">
    <property type="protein sequence ID" value="RVW93826.1"/>
    <property type="molecule type" value="Genomic_DNA"/>
</dbReference>
<feature type="compositionally biased region" description="Basic and acidic residues" evidence="1">
    <location>
        <begin position="103"/>
        <end position="119"/>
    </location>
</feature>
<organism evidence="2 3">
    <name type="scientific">Vitis vinifera</name>
    <name type="common">Grape</name>
    <dbReference type="NCBI Taxonomy" id="29760"/>
    <lineage>
        <taxon>Eukaryota</taxon>
        <taxon>Viridiplantae</taxon>
        <taxon>Streptophyta</taxon>
        <taxon>Embryophyta</taxon>
        <taxon>Tracheophyta</taxon>
        <taxon>Spermatophyta</taxon>
        <taxon>Magnoliopsida</taxon>
        <taxon>eudicotyledons</taxon>
        <taxon>Gunneridae</taxon>
        <taxon>Pentapetalae</taxon>
        <taxon>rosids</taxon>
        <taxon>Vitales</taxon>
        <taxon>Vitaceae</taxon>
        <taxon>Viteae</taxon>
        <taxon>Vitis</taxon>
    </lineage>
</organism>
<dbReference type="Proteomes" id="UP000288805">
    <property type="component" value="Unassembled WGS sequence"/>
</dbReference>
<protein>
    <submittedName>
        <fullName evidence="2">Uncharacterized protein</fullName>
    </submittedName>
</protein>
<evidence type="ECO:0000313" key="3">
    <source>
        <dbReference type="Proteomes" id="UP000288805"/>
    </source>
</evidence>
<reference evidence="2 3" key="1">
    <citation type="journal article" date="2018" name="PLoS Genet.">
        <title>Population sequencing reveals clonal diversity and ancestral inbreeding in the grapevine cultivar Chardonnay.</title>
        <authorList>
            <person name="Roach M.J."/>
            <person name="Johnson D.L."/>
            <person name="Bohlmann J."/>
            <person name="van Vuuren H.J."/>
            <person name="Jones S.J."/>
            <person name="Pretorius I.S."/>
            <person name="Schmidt S.A."/>
            <person name="Borneman A.R."/>
        </authorList>
    </citation>
    <scope>NUCLEOTIDE SEQUENCE [LARGE SCALE GENOMIC DNA]</scope>
    <source>
        <strain evidence="3">cv. Chardonnay</strain>
        <tissue evidence="2">Leaf</tissue>
    </source>
</reference>
<dbReference type="AlphaFoldDB" id="A0A438IAT5"/>
<comment type="caution">
    <text evidence="2">The sequence shown here is derived from an EMBL/GenBank/DDBJ whole genome shotgun (WGS) entry which is preliminary data.</text>
</comment>
<feature type="region of interest" description="Disordered" evidence="1">
    <location>
        <begin position="48"/>
        <end position="122"/>
    </location>
</feature>
<evidence type="ECO:0000256" key="1">
    <source>
        <dbReference type="SAM" id="MobiDB-lite"/>
    </source>
</evidence>